<dbReference type="AlphaFoldDB" id="A0A367WEP1"/>
<evidence type="ECO:0000313" key="1">
    <source>
        <dbReference type="EMBL" id="RCK39729.1"/>
    </source>
</evidence>
<comment type="caution">
    <text evidence="1">The sequence shown here is derived from an EMBL/GenBank/DDBJ whole genome shotgun (WGS) entry which is preliminary data.</text>
</comment>
<dbReference type="PANTHER" id="PTHR39166">
    <property type="entry name" value="BLL1166 PROTEIN"/>
    <property type="match status" value="1"/>
</dbReference>
<name>A0A367WEP1_9PROT</name>
<evidence type="ECO:0008006" key="3">
    <source>
        <dbReference type="Google" id="ProtNLM"/>
    </source>
</evidence>
<gene>
    <name evidence="1" type="ORF">TH19_01360</name>
</gene>
<dbReference type="Proteomes" id="UP000253226">
    <property type="component" value="Unassembled WGS sequence"/>
</dbReference>
<dbReference type="Pfam" id="PF06042">
    <property type="entry name" value="NTP_transf_6"/>
    <property type="match status" value="1"/>
</dbReference>
<dbReference type="EMBL" id="JPWF01000001">
    <property type="protein sequence ID" value="RCK39729.1"/>
    <property type="molecule type" value="Genomic_DNA"/>
</dbReference>
<dbReference type="InterPro" id="IPR009267">
    <property type="entry name" value="NTP_transf_6"/>
</dbReference>
<protein>
    <recommendedName>
        <fullName evidence="3">Nucleotidyltransferase family protein</fullName>
    </recommendedName>
</protein>
<dbReference type="PANTHER" id="PTHR39166:SF1">
    <property type="entry name" value="BLL1166 PROTEIN"/>
    <property type="match status" value="1"/>
</dbReference>
<evidence type="ECO:0000313" key="2">
    <source>
        <dbReference type="Proteomes" id="UP000253226"/>
    </source>
</evidence>
<organism evidence="1 2">
    <name type="scientific">Thalassospira profundimaris</name>
    <dbReference type="NCBI Taxonomy" id="502049"/>
    <lineage>
        <taxon>Bacteria</taxon>
        <taxon>Pseudomonadati</taxon>
        <taxon>Pseudomonadota</taxon>
        <taxon>Alphaproteobacteria</taxon>
        <taxon>Rhodospirillales</taxon>
        <taxon>Thalassospiraceae</taxon>
        <taxon>Thalassospira</taxon>
    </lineage>
</organism>
<proteinExistence type="predicted"/>
<accession>A0A367WEP1</accession>
<dbReference type="OrthoDB" id="9805247at2"/>
<reference evidence="1 2" key="1">
    <citation type="submission" date="2014-07" db="EMBL/GenBank/DDBJ databases">
        <title>Draft genome sequence of Thalassospira profundimaris 35.</title>
        <authorList>
            <person name="Lai Q."/>
            <person name="Shao Z."/>
        </authorList>
    </citation>
    <scope>NUCLEOTIDE SEQUENCE [LARGE SCALE GENOMIC DNA]</scope>
    <source>
        <strain evidence="1 2">35</strain>
    </source>
</reference>
<sequence length="208" mass="23640">MSAGCLIDQCPRGAEFLTAVLQNRFNAEILDRARFLGFTDWWLTAGCLAQSIWNLKTGKAPETGIEDYDLFYFDPDTSWDAEDHIISRCADLFSDLPIQIELRNQARVPIWYRQKFDLEYGAVHSASDGIDRFAYQTTAIGLRRGVDGDYRLYAPFGLDAVLEGRIIPNKVLPIASVYTAKVARWQKIWPDLDVVPWSDDSDHGKNDD</sequence>